<accession>A0A448WVI7</accession>
<feature type="non-terminal residue" evidence="1">
    <location>
        <position position="1"/>
    </location>
</feature>
<keyword evidence="2" id="KW-1185">Reference proteome</keyword>
<dbReference type="EMBL" id="CAAALY010050538">
    <property type="protein sequence ID" value="VEL21288.1"/>
    <property type="molecule type" value="Genomic_DNA"/>
</dbReference>
<dbReference type="Proteomes" id="UP000784294">
    <property type="component" value="Unassembled WGS sequence"/>
</dbReference>
<comment type="caution">
    <text evidence="1">The sequence shown here is derived from an EMBL/GenBank/DDBJ whole genome shotgun (WGS) entry which is preliminary data.</text>
</comment>
<gene>
    <name evidence="1" type="ORF">PXEA_LOCUS14728</name>
</gene>
<evidence type="ECO:0000313" key="2">
    <source>
        <dbReference type="Proteomes" id="UP000784294"/>
    </source>
</evidence>
<name>A0A448WVI7_9PLAT</name>
<evidence type="ECO:0000313" key="1">
    <source>
        <dbReference type="EMBL" id="VEL21288.1"/>
    </source>
</evidence>
<proteinExistence type="predicted"/>
<reference evidence="1" key="1">
    <citation type="submission" date="2018-11" db="EMBL/GenBank/DDBJ databases">
        <authorList>
            <consortium name="Pathogen Informatics"/>
        </authorList>
    </citation>
    <scope>NUCLEOTIDE SEQUENCE</scope>
</reference>
<sequence length="188" mass="20972">KSSFEFLEYPTPSTTCSGQHDSVASKVSSPLDFVFRSDRPCSQRRINSASLLSQNLSSFRGSDCDMLPLQPLGSFKRSCTSHTVTDADDGDCTEFSTILSPTSRNEQTPLHRTSFSIIRTPQHCLENHSTLLAGLRLSGSDIGTPIMAPSKTSLPFQPPWGTKVIRPNSSYYLIYSNFFFLIFFFEHI</sequence>
<protein>
    <submittedName>
        <fullName evidence="1">Uncharacterized protein</fullName>
    </submittedName>
</protein>
<dbReference type="AlphaFoldDB" id="A0A448WVI7"/>
<organism evidence="1 2">
    <name type="scientific">Protopolystoma xenopodis</name>
    <dbReference type="NCBI Taxonomy" id="117903"/>
    <lineage>
        <taxon>Eukaryota</taxon>
        <taxon>Metazoa</taxon>
        <taxon>Spiralia</taxon>
        <taxon>Lophotrochozoa</taxon>
        <taxon>Platyhelminthes</taxon>
        <taxon>Monogenea</taxon>
        <taxon>Polyopisthocotylea</taxon>
        <taxon>Polystomatidea</taxon>
        <taxon>Polystomatidae</taxon>
        <taxon>Protopolystoma</taxon>
    </lineage>
</organism>